<dbReference type="InterPro" id="IPR029052">
    <property type="entry name" value="Metallo-depent_PP-like"/>
</dbReference>
<dbReference type="AlphaFoldDB" id="A0A2K4ZEK0"/>
<dbReference type="RefSeq" id="WP_103238962.1">
    <property type="nucleotide sequence ID" value="NZ_JANJZD010000014.1"/>
</dbReference>
<dbReference type="PANTHER" id="PTHR33393:SF12">
    <property type="entry name" value="CAPSULE BIOSYNTHESIS PROTEIN CAPA"/>
    <property type="match status" value="1"/>
</dbReference>
<name>A0A2K4ZEK0_9FIRM</name>
<dbReference type="Pfam" id="PF09587">
    <property type="entry name" value="PGA_cap"/>
    <property type="match status" value="1"/>
</dbReference>
<dbReference type="InterPro" id="IPR052169">
    <property type="entry name" value="CW_Biosynth-Accessory"/>
</dbReference>
<dbReference type="Proteomes" id="UP000236311">
    <property type="component" value="Unassembled WGS sequence"/>
</dbReference>
<comment type="similarity">
    <text evidence="1">Belongs to the CapA family.</text>
</comment>
<evidence type="ECO:0000313" key="3">
    <source>
        <dbReference type="EMBL" id="SOY28891.1"/>
    </source>
</evidence>
<accession>A0A2K4ZEK0</accession>
<dbReference type="CDD" id="cd07381">
    <property type="entry name" value="MPP_CapA"/>
    <property type="match status" value="1"/>
</dbReference>
<dbReference type="EMBL" id="OFSM01000007">
    <property type="protein sequence ID" value="SOY28891.1"/>
    <property type="molecule type" value="Genomic_DNA"/>
</dbReference>
<sequence length="381" mass="44239">MENIVKLLFVGDTFIDNEKDSILEDILKETLQNCDVVCCNFEAPVKTELQKAAKEPGVKLSQPSRTVEILKQNGFNLFALANNHIMNYGLNGLKGTLNAINRLGIHFIGAGLTYEEAYRPFIFEKHGVRIGIINAAECQYGTIEQNFGQGGHAWIFSPQIYSAVLNLKQKCDRVILVCHAGLENVELPLPEWRQAYKNFIDIGVDIVIGHHPHVVQGWEKYREGVIFYSLGNFIWDSDRVSSSQDPAIAVLLKMNGEAVEYEIIQIKRVNNQIVITKEKVFREYLNEICMILTKRYEYEHRINEICIQEYGRVYSKKIYELIRLSEGSKLKHYLWNIYMIVFKKNKVDEDLLYLWCADETLRWVIRRALIYKEKMQETEDE</sequence>
<dbReference type="SMART" id="SM00854">
    <property type="entry name" value="PGA_cap"/>
    <property type="match status" value="1"/>
</dbReference>
<evidence type="ECO:0000313" key="4">
    <source>
        <dbReference type="Proteomes" id="UP000236311"/>
    </source>
</evidence>
<evidence type="ECO:0000256" key="1">
    <source>
        <dbReference type="ARBA" id="ARBA00005662"/>
    </source>
</evidence>
<evidence type="ECO:0000259" key="2">
    <source>
        <dbReference type="SMART" id="SM00854"/>
    </source>
</evidence>
<dbReference type="PANTHER" id="PTHR33393">
    <property type="entry name" value="POLYGLUTAMINE SYNTHESIS ACCESSORY PROTEIN RV0574C-RELATED"/>
    <property type="match status" value="1"/>
</dbReference>
<reference evidence="3 4" key="1">
    <citation type="submission" date="2018-01" db="EMBL/GenBank/DDBJ databases">
        <authorList>
            <person name="Gaut B.S."/>
            <person name="Morton B.R."/>
            <person name="Clegg M.T."/>
            <person name="Duvall M.R."/>
        </authorList>
    </citation>
    <scope>NUCLEOTIDE SEQUENCE [LARGE SCALE GENOMIC DNA]</scope>
    <source>
        <strain evidence="3">GP69</strain>
    </source>
</reference>
<organism evidence="3 4">
    <name type="scientific">Acetatifactor muris</name>
    <dbReference type="NCBI Taxonomy" id="879566"/>
    <lineage>
        <taxon>Bacteria</taxon>
        <taxon>Bacillati</taxon>
        <taxon>Bacillota</taxon>
        <taxon>Clostridia</taxon>
        <taxon>Lachnospirales</taxon>
        <taxon>Lachnospiraceae</taxon>
        <taxon>Acetatifactor</taxon>
    </lineage>
</organism>
<feature type="domain" description="Capsule synthesis protein CapA" evidence="2">
    <location>
        <begin position="6"/>
        <end position="237"/>
    </location>
</feature>
<protein>
    <submittedName>
        <fullName evidence="3">Capsule biosynthesis protein CapA</fullName>
    </submittedName>
</protein>
<dbReference type="SUPFAM" id="SSF56300">
    <property type="entry name" value="Metallo-dependent phosphatases"/>
    <property type="match status" value="1"/>
</dbReference>
<dbReference type="OrthoDB" id="9810906at2"/>
<keyword evidence="4" id="KW-1185">Reference proteome</keyword>
<proteinExistence type="inferred from homology"/>
<dbReference type="InterPro" id="IPR019079">
    <property type="entry name" value="Capsule_synth_CapA"/>
</dbReference>
<dbReference type="Gene3D" id="3.60.21.10">
    <property type="match status" value="1"/>
</dbReference>
<gene>
    <name evidence="3" type="primary">capA_3</name>
    <name evidence="3" type="ORF">AMURIS_01605</name>
</gene>